<evidence type="ECO:0000259" key="1">
    <source>
        <dbReference type="PROSITE" id="PS50132"/>
    </source>
</evidence>
<reference evidence="2" key="1">
    <citation type="journal article" date="2020" name="Fungal Divers.">
        <title>Resolving the Mortierellaceae phylogeny through synthesis of multi-gene phylogenetics and phylogenomics.</title>
        <authorList>
            <person name="Vandepol N."/>
            <person name="Liber J."/>
            <person name="Desiro A."/>
            <person name="Na H."/>
            <person name="Kennedy M."/>
            <person name="Barry K."/>
            <person name="Grigoriev I.V."/>
            <person name="Miller A.N."/>
            <person name="O'Donnell K."/>
            <person name="Stajich J.E."/>
            <person name="Bonito G."/>
        </authorList>
    </citation>
    <scope>NUCLEOTIDE SEQUENCE</scope>
    <source>
        <strain evidence="2">CK1249</strain>
    </source>
</reference>
<dbReference type="CDD" id="cd07440">
    <property type="entry name" value="RGS"/>
    <property type="match status" value="1"/>
</dbReference>
<dbReference type="InterPro" id="IPR036305">
    <property type="entry name" value="RGS_sf"/>
</dbReference>
<dbReference type="EMBL" id="JAAAHY010000843">
    <property type="protein sequence ID" value="KAF9956401.1"/>
    <property type="molecule type" value="Genomic_DNA"/>
</dbReference>
<dbReference type="InterPro" id="IPR016137">
    <property type="entry name" value="RGS"/>
</dbReference>
<evidence type="ECO:0000313" key="3">
    <source>
        <dbReference type="Proteomes" id="UP000738359"/>
    </source>
</evidence>
<dbReference type="AlphaFoldDB" id="A0A9P6M074"/>
<gene>
    <name evidence="2" type="ORF">BGZ70_009909</name>
</gene>
<dbReference type="Proteomes" id="UP000738359">
    <property type="component" value="Unassembled WGS sequence"/>
</dbReference>
<dbReference type="PANTHER" id="PTHR10845:SF267">
    <property type="entry name" value="REGULATOR OF G PROTEIN SIGNALING DOMAIN PROTEIN (AFU_ORTHOLOGUE AFUA_6G06860)"/>
    <property type="match status" value="1"/>
</dbReference>
<name>A0A9P6M074_MORAP</name>
<sequence length="182" mass="20399">MPYTLGAFEEFLQSQFCSENLAFWLVVHEYKLCALALQRTVQESKPGFNPFNLHLDSLEHMNAAQSTLFSALQHDMMVILEAFILPGSPYELNLSDTIRCQLLKMVAGGDYRAQVLQPSCESVIDLMKGSAYPLFLERVSSMDASIASFSTTSVANRDRPPWKIKALQQLKLVSKALTKNGF</sequence>
<accession>A0A9P6M074</accession>
<dbReference type="Pfam" id="PF00615">
    <property type="entry name" value="RGS"/>
    <property type="match status" value="1"/>
</dbReference>
<keyword evidence="3" id="KW-1185">Reference proteome</keyword>
<feature type="domain" description="RGS" evidence="1">
    <location>
        <begin position="8"/>
        <end position="137"/>
    </location>
</feature>
<evidence type="ECO:0000313" key="2">
    <source>
        <dbReference type="EMBL" id="KAF9956401.1"/>
    </source>
</evidence>
<proteinExistence type="predicted"/>
<dbReference type="PANTHER" id="PTHR10845">
    <property type="entry name" value="REGULATOR OF G PROTEIN SIGNALING"/>
    <property type="match status" value="1"/>
</dbReference>
<dbReference type="SMART" id="SM00315">
    <property type="entry name" value="RGS"/>
    <property type="match status" value="1"/>
</dbReference>
<protein>
    <recommendedName>
        <fullName evidence="1">RGS domain-containing protein</fullName>
    </recommendedName>
</protein>
<organism evidence="2 3">
    <name type="scientific">Mortierella alpina</name>
    <name type="common">Oleaginous fungus</name>
    <name type="synonym">Mortierella renispora</name>
    <dbReference type="NCBI Taxonomy" id="64518"/>
    <lineage>
        <taxon>Eukaryota</taxon>
        <taxon>Fungi</taxon>
        <taxon>Fungi incertae sedis</taxon>
        <taxon>Mucoromycota</taxon>
        <taxon>Mortierellomycotina</taxon>
        <taxon>Mortierellomycetes</taxon>
        <taxon>Mortierellales</taxon>
        <taxon>Mortierellaceae</taxon>
        <taxon>Mortierella</taxon>
    </lineage>
</organism>
<dbReference type="PROSITE" id="PS50132">
    <property type="entry name" value="RGS"/>
    <property type="match status" value="1"/>
</dbReference>
<comment type="caution">
    <text evidence="2">The sequence shown here is derived from an EMBL/GenBank/DDBJ whole genome shotgun (WGS) entry which is preliminary data.</text>
</comment>
<dbReference type="OrthoDB" id="10266999at2759"/>
<dbReference type="InterPro" id="IPR044926">
    <property type="entry name" value="RGS_subdomain_2"/>
</dbReference>
<dbReference type="Gene3D" id="1.10.167.10">
    <property type="entry name" value="Regulator of G-protein Signalling 4, domain 2"/>
    <property type="match status" value="1"/>
</dbReference>
<dbReference type="SUPFAM" id="SSF48097">
    <property type="entry name" value="Regulator of G-protein signaling, RGS"/>
    <property type="match status" value="1"/>
</dbReference>